<protein>
    <recommendedName>
        <fullName evidence="1">PIN domain-containing protein</fullName>
    </recommendedName>
</protein>
<evidence type="ECO:0000313" key="3">
    <source>
        <dbReference type="Proteomes" id="UP000248857"/>
    </source>
</evidence>
<dbReference type="OrthoDB" id="425811at2"/>
<dbReference type="SUPFAM" id="SSF88723">
    <property type="entry name" value="PIN domain-like"/>
    <property type="match status" value="1"/>
</dbReference>
<feature type="domain" description="PIN" evidence="1">
    <location>
        <begin position="3"/>
        <end position="121"/>
    </location>
</feature>
<accession>A0A2W1JFB4</accession>
<reference evidence="2 3" key="1">
    <citation type="journal article" date="2018" name="Sci. Rep.">
        <title>A novel species of the marine cyanobacterium Acaryochloris with a unique pigment content and lifestyle.</title>
        <authorList>
            <person name="Partensky F."/>
            <person name="Six C."/>
            <person name="Ratin M."/>
            <person name="Garczarek L."/>
            <person name="Vaulot D."/>
            <person name="Probert I."/>
            <person name="Calteau A."/>
            <person name="Gourvil P."/>
            <person name="Marie D."/>
            <person name="Grebert T."/>
            <person name="Bouchier C."/>
            <person name="Le Panse S."/>
            <person name="Gachenot M."/>
            <person name="Rodriguez F."/>
            <person name="Garrido J.L."/>
        </authorList>
    </citation>
    <scope>NUCLEOTIDE SEQUENCE [LARGE SCALE GENOMIC DNA]</scope>
    <source>
        <strain evidence="2 3">RCC1774</strain>
    </source>
</reference>
<sequence>MLLCDTSPLIAIINKRDRNHHRCVDALSTLEKPLLTTLFCFTEAMYLLGARDGWRGQETLWQFRQRDVLLLYPLNDLQLDRAYALMEQYRNVPMDLGDASLVVAAETLKQNRIFTLDKDFYIYRLPGNQAFEVIPGLQ</sequence>
<gene>
    <name evidence="2" type="ORF">C1752_13131</name>
</gene>
<name>A0A2W1JFB4_9CYAN</name>
<dbReference type="Pfam" id="PF01850">
    <property type="entry name" value="PIN"/>
    <property type="match status" value="1"/>
</dbReference>
<proteinExistence type="predicted"/>
<dbReference type="Gene3D" id="3.40.50.1010">
    <property type="entry name" value="5'-nuclease"/>
    <property type="match status" value="1"/>
</dbReference>
<dbReference type="InterPro" id="IPR002716">
    <property type="entry name" value="PIN_dom"/>
</dbReference>
<dbReference type="AlphaFoldDB" id="A0A2W1JFB4"/>
<keyword evidence="3" id="KW-1185">Reference proteome</keyword>
<dbReference type="EMBL" id="PQWO01000039">
    <property type="protein sequence ID" value="PZD70405.1"/>
    <property type="molecule type" value="Genomic_DNA"/>
</dbReference>
<evidence type="ECO:0000259" key="1">
    <source>
        <dbReference type="Pfam" id="PF01850"/>
    </source>
</evidence>
<dbReference type="RefSeq" id="WP_110989060.1">
    <property type="nucleotide sequence ID" value="NZ_CAWNWM010000039.1"/>
</dbReference>
<evidence type="ECO:0000313" key="2">
    <source>
        <dbReference type="EMBL" id="PZD70405.1"/>
    </source>
</evidence>
<organism evidence="2 3">
    <name type="scientific">Acaryochloris thomasi RCC1774</name>
    <dbReference type="NCBI Taxonomy" id="1764569"/>
    <lineage>
        <taxon>Bacteria</taxon>
        <taxon>Bacillati</taxon>
        <taxon>Cyanobacteriota</taxon>
        <taxon>Cyanophyceae</taxon>
        <taxon>Acaryochloridales</taxon>
        <taxon>Acaryochloridaceae</taxon>
        <taxon>Acaryochloris</taxon>
        <taxon>Acaryochloris thomasi</taxon>
    </lineage>
</organism>
<dbReference type="Proteomes" id="UP000248857">
    <property type="component" value="Unassembled WGS sequence"/>
</dbReference>
<comment type="caution">
    <text evidence="2">The sequence shown here is derived from an EMBL/GenBank/DDBJ whole genome shotgun (WGS) entry which is preliminary data.</text>
</comment>
<dbReference type="InterPro" id="IPR029060">
    <property type="entry name" value="PIN-like_dom_sf"/>
</dbReference>